<proteinExistence type="predicted"/>
<organism evidence="4 5">
    <name type="scientific">Archangium minus</name>
    <dbReference type="NCBI Taxonomy" id="83450"/>
    <lineage>
        <taxon>Bacteria</taxon>
        <taxon>Pseudomonadati</taxon>
        <taxon>Myxococcota</taxon>
        <taxon>Myxococcia</taxon>
        <taxon>Myxococcales</taxon>
        <taxon>Cystobacterineae</taxon>
        <taxon>Archangiaceae</taxon>
        <taxon>Archangium</taxon>
    </lineage>
</organism>
<gene>
    <name evidence="4" type="ORF">F0U60_16385</name>
</gene>
<feature type="compositionally biased region" description="Low complexity" evidence="2">
    <location>
        <begin position="28"/>
        <end position="40"/>
    </location>
</feature>
<evidence type="ECO:0008006" key="6">
    <source>
        <dbReference type="Google" id="ProtNLM"/>
    </source>
</evidence>
<feature type="region of interest" description="Disordered" evidence="2">
    <location>
        <begin position="95"/>
        <end position="124"/>
    </location>
</feature>
<protein>
    <recommendedName>
        <fullName evidence="6">SbsA Ig-like domain-containing protein</fullName>
    </recommendedName>
</protein>
<dbReference type="RefSeq" id="WP_395820445.1">
    <property type="nucleotide sequence ID" value="NZ_CP043494.1"/>
</dbReference>
<dbReference type="EMBL" id="CP043494">
    <property type="protein sequence ID" value="WNG45500.1"/>
    <property type="molecule type" value="Genomic_DNA"/>
</dbReference>
<sequence length="320" mass="34021">MRLTPVIALFAACALAPLACDNETPPSGTDAGTNPGTDAGTDGGTDAGEPRTSVSSSQPAEGASDLYPVEMYYDSAASRPGVYQRKVLSVTFSGPMDPSRSQVTLTHRSDSSIEPRTLSGQWSSDHRTLTVTLLAPEEGGPPLEEKSPYTLDLTQLRDEAGQPIDGAPVVGDGKLDFTTGARDGDLEHACSHTLVNTPVEHNAAPSKFASPPATDIGHARYRLTLPGTDGAYAGYSEFISTPDVDETISLYLDREVALSVRDETESVDAPVEVRAMPPACAGVTHRARFSAMAGDRLYSLHFGPASFTTFEFILERQDKK</sequence>
<evidence type="ECO:0000256" key="2">
    <source>
        <dbReference type="SAM" id="MobiDB-lite"/>
    </source>
</evidence>
<feature type="signal peptide" evidence="3">
    <location>
        <begin position="1"/>
        <end position="19"/>
    </location>
</feature>
<evidence type="ECO:0000313" key="5">
    <source>
        <dbReference type="Proteomes" id="UP001611383"/>
    </source>
</evidence>
<keyword evidence="5" id="KW-1185">Reference proteome</keyword>
<feature type="compositionally biased region" description="Polar residues" evidence="2">
    <location>
        <begin position="114"/>
        <end position="123"/>
    </location>
</feature>
<feature type="chain" id="PRO_5045584504" description="SbsA Ig-like domain-containing protein" evidence="3">
    <location>
        <begin position="20"/>
        <end position="320"/>
    </location>
</feature>
<dbReference type="Gene3D" id="2.60.40.1220">
    <property type="match status" value="1"/>
</dbReference>
<reference evidence="4 5" key="1">
    <citation type="submission" date="2019-08" db="EMBL/GenBank/DDBJ databases">
        <title>Archangium and Cystobacter genomes.</title>
        <authorList>
            <person name="Chen I.-C.K."/>
            <person name="Wielgoss S."/>
        </authorList>
    </citation>
    <scope>NUCLEOTIDE SEQUENCE [LARGE SCALE GENOMIC DNA]</scope>
    <source>
        <strain evidence="4 5">Cbm 6</strain>
    </source>
</reference>
<accession>A0ABY9WPC4</accession>
<evidence type="ECO:0000313" key="4">
    <source>
        <dbReference type="EMBL" id="WNG45500.1"/>
    </source>
</evidence>
<name>A0ABY9WPC4_9BACT</name>
<keyword evidence="1 3" id="KW-0732">Signal</keyword>
<feature type="region of interest" description="Disordered" evidence="2">
    <location>
        <begin position="24"/>
        <end position="62"/>
    </location>
</feature>
<evidence type="ECO:0000256" key="3">
    <source>
        <dbReference type="SAM" id="SignalP"/>
    </source>
</evidence>
<dbReference type="Proteomes" id="UP001611383">
    <property type="component" value="Chromosome"/>
</dbReference>
<evidence type="ECO:0000256" key="1">
    <source>
        <dbReference type="ARBA" id="ARBA00022729"/>
    </source>
</evidence>
<dbReference type="InterPro" id="IPR014755">
    <property type="entry name" value="Cu-Rt/internalin_Ig-like"/>
</dbReference>